<dbReference type="Gene3D" id="3.20.20.70">
    <property type="entry name" value="Aldolase class I"/>
    <property type="match status" value="1"/>
</dbReference>
<name>A0ABV6JJM9_9BACL</name>
<sequence length="299" mass="32667">MDKLKGIFAPIVTPCDESEKMNDQQFADNIKRLFDAGLHGLYVCGGTGDAFKLTAEERKHACSIAVELAKAYGKESIVHVGSPSLRTAKELSAHAAAAGATAISAIPPVGLSGALLQDYYKHLADTAGIPVIIYHIPAMTYYTPAFEEFLDLLSIEGVAGLKMTDWNLFLLRRLIIERPDAIIYNGYDELLAAGLQYGAHGSIGTWCNLFPDMYVKVYALVRSGRISEAMSIQHAFMDFLALAWKHGVIAVFEAIMKDKNFAQQSFRAPFARLSSDEAAAILPDIYTRMDAVNRLVAAV</sequence>
<dbReference type="PRINTS" id="PR00146">
    <property type="entry name" value="DHPICSNTHASE"/>
</dbReference>
<dbReference type="Pfam" id="PF00701">
    <property type="entry name" value="DHDPS"/>
    <property type="match status" value="1"/>
</dbReference>
<comment type="caution">
    <text evidence="3">The sequence shown here is derived from an EMBL/GenBank/DDBJ whole genome shotgun (WGS) entry which is preliminary data.</text>
</comment>
<dbReference type="SUPFAM" id="SSF51569">
    <property type="entry name" value="Aldolase"/>
    <property type="match status" value="1"/>
</dbReference>
<evidence type="ECO:0000313" key="3">
    <source>
        <dbReference type="EMBL" id="MFC0394768.1"/>
    </source>
</evidence>
<dbReference type="PIRSF" id="PIRSF001365">
    <property type="entry name" value="DHDPS"/>
    <property type="match status" value="1"/>
</dbReference>
<organism evidence="3 4">
    <name type="scientific">Paenibacillus mendelii</name>
    <dbReference type="NCBI Taxonomy" id="206163"/>
    <lineage>
        <taxon>Bacteria</taxon>
        <taxon>Bacillati</taxon>
        <taxon>Bacillota</taxon>
        <taxon>Bacilli</taxon>
        <taxon>Bacillales</taxon>
        <taxon>Paenibacillaceae</taxon>
        <taxon>Paenibacillus</taxon>
    </lineage>
</organism>
<comment type="similarity">
    <text evidence="2">Belongs to the DapA family.</text>
</comment>
<dbReference type="InterPro" id="IPR002220">
    <property type="entry name" value="DapA-like"/>
</dbReference>
<dbReference type="Proteomes" id="UP001589818">
    <property type="component" value="Unassembled WGS sequence"/>
</dbReference>
<reference evidence="3 4" key="1">
    <citation type="submission" date="2024-09" db="EMBL/GenBank/DDBJ databases">
        <authorList>
            <person name="Sun Q."/>
            <person name="Mori K."/>
        </authorList>
    </citation>
    <scope>NUCLEOTIDE SEQUENCE [LARGE SCALE GENOMIC DNA]</scope>
    <source>
        <strain evidence="3 4">CCM 4839</strain>
    </source>
</reference>
<evidence type="ECO:0000256" key="2">
    <source>
        <dbReference type="PIRNR" id="PIRNR001365"/>
    </source>
</evidence>
<dbReference type="PANTHER" id="PTHR42849:SF1">
    <property type="entry name" value="N-ACETYLNEURAMINATE LYASE"/>
    <property type="match status" value="1"/>
</dbReference>
<dbReference type="PANTHER" id="PTHR42849">
    <property type="entry name" value="N-ACETYLNEURAMINATE LYASE"/>
    <property type="match status" value="1"/>
</dbReference>
<keyword evidence="1 2" id="KW-0456">Lyase</keyword>
<gene>
    <name evidence="3" type="ORF">ACFFJ8_25825</name>
</gene>
<evidence type="ECO:0000313" key="4">
    <source>
        <dbReference type="Proteomes" id="UP001589818"/>
    </source>
</evidence>
<keyword evidence="4" id="KW-1185">Reference proteome</keyword>
<protein>
    <submittedName>
        <fullName evidence="3">Dihydrodipicolinate synthase family protein</fullName>
    </submittedName>
</protein>
<proteinExistence type="inferred from homology"/>
<dbReference type="SMART" id="SM01130">
    <property type="entry name" value="DHDPS"/>
    <property type="match status" value="1"/>
</dbReference>
<dbReference type="InterPro" id="IPR013785">
    <property type="entry name" value="Aldolase_TIM"/>
</dbReference>
<dbReference type="RefSeq" id="WP_204815937.1">
    <property type="nucleotide sequence ID" value="NZ_JANHOF010000001.1"/>
</dbReference>
<evidence type="ECO:0000256" key="1">
    <source>
        <dbReference type="ARBA" id="ARBA00023239"/>
    </source>
</evidence>
<dbReference type="EMBL" id="JBHLVF010000041">
    <property type="protein sequence ID" value="MFC0394768.1"/>
    <property type="molecule type" value="Genomic_DNA"/>
</dbReference>
<accession>A0ABV6JJM9</accession>